<evidence type="ECO:0000256" key="2">
    <source>
        <dbReference type="SAM" id="SignalP"/>
    </source>
</evidence>
<feature type="signal peptide" evidence="2">
    <location>
        <begin position="1"/>
        <end position="24"/>
    </location>
</feature>
<name>A0A1G8TVJ4_9RHOB</name>
<dbReference type="PIRSF" id="PIRSF017082">
    <property type="entry name" value="YflP"/>
    <property type="match status" value="1"/>
</dbReference>
<evidence type="ECO:0000256" key="1">
    <source>
        <dbReference type="ARBA" id="ARBA00006987"/>
    </source>
</evidence>
<feature type="chain" id="PRO_5011712922" evidence="2">
    <location>
        <begin position="25"/>
        <end position="325"/>
    </location>
</feature>
<dbReference type="AlphaFoldDB" id="A0A1G8TVJ4"/>
<dbReference type="OrthoDB" id="8970543at2"/>
<protein>
    <submittedName>
        <fullName evidence="3">Tripartite-type tricarboxylate transporter, receptor component TctC</fullName>
    </submittedName>
</protein>
<evidence type="ECO:0000313" key="4">
    <source>
        <dbReference type="Proteomes" id="UP000199093"/>
    </source>
</evidence>
<dbReference type="RefSeq" id="WP_089851849.1">
    <property type="nucleotide sequence ID" value="NZ_FNEJ01000033.1"/>
</dbReference>
<sequence>MTKRTIFGLLAAAAATLAPVAALAEYPERDIRVVVPWGAGGGTDGIVRKITTLAEQELGGASIYVENIEGGVSATGIGQVMSARPDGYTLGALTYDSIVTVPWQGMLPSYKMDKLKLIARVTSEPDAIIVDAGSDYQSLDDLVEAAKADPGQIRIGVQNLGGRVHLTLLQLQSLTDTEFKIVSYPGGAAPQKEALLSDEVDVVLTSLGDFANLIEDGTARGLVEFSDTRNPTYDVPTSDEAGVDLMNGSFIVMAAPAGTPDDVVAKLEGAYKAAYDSAEFQDWIAKVGVTPNWLGSDEVTQWADDTAQGLFTEMDQLVESGILSK</sequence>
<evidence type="ECO:0000313" key="3">
    <source>
        <dbReference type="EMBL" id="SDJ45519.1"/>
    </source>
</evidence>
<gene>
    <name evidence="3" type="ORF">SAMN04487993_103311</name>
</gene>
<keyword evidence="2" id="KW-0732">Signal</keyword>
<dbReference type="PANTHER" id="PTHR42928">
    <property type="entry name" value="TRICARBOXYLATE-BINDING PROTEIN"/>
    <property type="match status" value="1"/>
</dbReference>
<keyword evidence="4" id="KW-1185">Reference proteome</keyword>
<organism evidence="3 4">
    <name type="scientific">Salipiger marinus</name>
    <dbReference type="NCBI Taxonomy" id="555512"/>
    <lineage>
        <taxon>Bacteria</taxon>
        <taxon>Pseudomonadati</taxon>
        <taxon>Pseudomonadota</taxon>
        <taxon>Alphaproteobacteria</taxon>
        <taxon>Rhodobacterales</taxon>
        <taxon>Roseobacteraceae</taxon>
        <taxon>Salipiger</taxon>
    </lineage>
</organism>
<keyword evidence="3" id="KW-0675">Receptor</keyword>
<dbReference type="EMBL" id="FNEJ01000033">
    <property type="protein sequence ID" value="SDJ45519.1"/>
    <property type="molecule type" value="Genomic_DNA"/>
</dbReference>
<dbReference type="InterPro" id="IPR005064">
    <property type="entry name" value="BUG"/>
</dbReference>
<dbReference type="PANTHER" id="PTHR42928:SF5">
    <property type="entry name" value="BLR1237 PROTEIN"/>
    <property type="match status" value="1"/>
</dbReference>
<dbReference type="Gene3D" id="3.40.190.150">
    <property type="entry name" value="Bordetella uptake gene, domain 1"/>
    <property type="match status" value="1"/>
</dbReference>
<dbReference type="SUPFAM" id="SSF53850">
    <property type="entry name" value="Periplasmic binding protein-like II"/>
    <property type="match status" value="1"/>
</dbReference>
<dbReference type="CDD" id="cd07012">
    <property type="entry name" value="PBP2_Bug_TTT"/>
    <property type="match status" value="1"/>
</dbReference>
<dbReference type="InterPro" id="IPR042100">
    <property type="entry name" value="Bug_dom1"/>
</dbReference>
<dbReference type="Proteomes" id="UP000199093">
    <property type="component" value="Unassembled WGS sequence"/>
</dbReference>
<dbReference type="Pfam" id="PF03401">
    <property type="entry name" value="TctC"/>
    <property type="match status" value="1"/>
</dbReference>
<proteinExistence type="inferred from homology"/>
<dbReference type="Gene3D" id="3.40.190.10">
    <property type="entry name" value="Periplasmic binding protein-like II"/>
    <property type="match status" value="1"/>
</dbReference>
<reference evidence="4" key="1">
    <citation type="submission" date="2016-10" db="EMBL/GenBank/DDBJ databases">
        <authorList>
            <person name="Varghese N."/>
            <person name="Submissions S."/>
        </authorList>
    </citation>
    <scope>NUCLEOTIDE SEQUENCE [LARGE SCALE GENOMIC DNA]</scope>
    <source>
        <strain evidence="4">DSM 26424</strain>
    </source>
</reference>
<comment type="similarity">
    <text evidence="1">Belongs to the UPF0065 (bug) family.</text>
</comment>
<accession>A0A1G8TVJ4</accession>
<dbReference type="STRING" id="555512.SAMN04487993_103311"/>